<organism evidence="1 2">
    <name type="scientific">Bifidobacterium pseudocatenulatum DSM 20438 = JCM 1200 = LMG 10505</name>
    <dbReference type="NCBI Taxonomy" id="547043"/>
    <lineage>
        <taxon>Bacteria</taxon>
        <taxon>Bacillati</taxon>
        <taxon>Actinomycetota</taxon>
        <taxon>Actinomycetes</taxon>
        <taxon>Bifidobacteriales</taxon>
        <taxon>Bifidobacteriaceae</taxon>
        <taxon>Bifidobacterium</taxon>
    </lineage>
</organism>
<evidence type="ECO:0000313" key="1">
    <source>
        <dbReference type="EMBL" id="EEG70825.1"/>
    </source>
</evidence>
<dbReference type="Proteomes" id="UP000003875">
    <property type="component" value="Unassembled WGS sequence"/>
</dbReference>
<protein>
    <submittedName>
        <fullName evidence="1">Uncharacterized protein</fullName>
    </submittedName>
</protein>
<dbReference type="AlphaFoldDB" id="C0BTX4"/>
<sequence>MAWGESFAENNRKYLRFIATDYAIVFTNCVLSARFGAWGELLWRLPVRYTHYVP</sequence>
<accession>C0BTX4</accession>
<proteinExistence type="predicted"/>
<dbReference type="EMBL" id="ABXX02000003">
    <property type="protein sequence ID" value="EEG70825.1"/>
    <property type="molecule type" value="Genomic_DNA"/>
</dbReference>
<evidence type="ECO:0000313" key="2">
    <source>
        <dbReference type="Proteomes" id="UP000003875"/>
    </source>
</evidence>
<comment type="caution">
    <text evidence="1">The sequence shown here is derived from an EMBL/GenBank/DDBJ whole genome shotgun (WGS) entry which is preliminary data.</text>
</comment>
<reference evidence="1 2" key="1">
    <citation type="submission" date="2009-02" db="EMBL/GenBank/DDBJ databases">
        <title>Draft genome sequence of Bifidobacterium pseudocatenulatum (DSM 20438).</title>
        <authorList>
            <person name="Sudarsanam P."/>
            <person name="Ley R."/>
            <person name="Guruge J."/>
            <person name="Turnbaugh P.J."/>
            <person name="Mahowald M."/>
            <person name="Liep D."/>
            <person name="Gordon J."/>
        </authorList>
    </citation>
    <scope>NUCLEOTIDE SEQUENCE [LARGE SCALE GENOMIC DNA]</scope>
    <source>
        <strain evidence="1 2">DSM 20438</strain>
    </source>
</reference>
<reference evidence="1 2" key="2">
    <citation type="submission" date="2009-02" db="EMBL/GenBank/DDBJ databases">
        <authorList>
            <person name="Fulton L."/>
            <person name="Clifton S."/>
            <person name="Fulton B."/>
            <person name="Xu J."/>
            <person name="Minx P."/>
            <person name="Pepin K.H."/>
            <person name="Johnson M."/>
            <person name="Bhonagiri V."/>
            <person name="Nash W.E."/>
            <person name="Mardis E.R."/>
            <person name="Wilson R.K."/>
        </authorList>
    </citation>
    <scope>NUCLEOTIDE SEQUENCE [LARGE SCALE GENOMIC DNA]</scope>
    <source>
        <strain evidence="1 2">DSM 20438</strain>
    </source>
</reference>
<gene>
    <name evidence="1" type="ORF">BIFPSEUDO_03855</name>
</gene>
<name>C0BTX4_BIFPS</name>